<organism evidence="5 6">
    <name type="scientific">Alkalimarinus alittae</name>
    <dbReference type="NCBI Taxonomy" id="2961619"/>
    <lineage>
        <taxon>Bacteria</taxon>
        <taxon>Pseudomonadati</taxon>
        <taxon>Pseudomonadota</taxon>
        <taxon>Gammaproteobacteria</taxon>
        <taxon>Alteromonadales</taxon>
        <taxon>Alteromonadaceae</taxon>
        <taxon>Alkalimarinus</taxon>
    </lineage>
</organism>
<dbReference type="SUPFAM" id="SSF55681">
    <property type="entry name" value="Class II aaRS and biotin synthetases"/>
    <property type="match status" value="1"/>
</dbReference>
<dbReference type="NCBIfam" id="TIGR00462">
    <property type="entry name" value="genX"/>
    <property type="match status" value="1"/>
</dbReference>
<gene>
    <name evidence="5" type="primary">epmA</name>
    <name evidence="5" type="ORF">NKI27_04305</name>
</gene>
<dbReference type="InterPro" id="IPR006195">
    <property type="entry name" value="aa-tRNA-synth_II"/>
</dbReference>
<dbReference type="Proteomes" id="UP001163739">
    <property type="component" value="Chromosome"/>
</dbReference>
<dbReference type="InterPro" id="IPR004525">
    <property type="entry name" value="EpmA"/>
</dbReference>
<proteinExistence type="predicted"/>
<accession>A0ABY6N4D4</accession>
<evidence type="ECO:0000313" key="5">
    <source>
        <dbReference type="EMBL" id="UZE96981.1"/>
    </source>
</evidence>
<evidence type="ECO:0000259" key="4">
    <source>
        <dbReference type="PROSITE" id="PS50862"/>
    </source>
</evidence>
<dbReference type="PROSITE" id="PS50862">
    <property type="entry name" value="AA_TRNA_LIGASE_II"/>
    <property type="match status" value="1"/>
</dbReference>
<name>A0ABY6N4D4_9ALTE</name>
<evidence type="ECO:0000313" key="6">
    <source>
        <dbReference type="Proteomes" id="UP001163739"/>
    </source>
</evidence>
<protein>
    <submittedName>
        <fullName evidence="5">EF-P lysine aminoacylase EpmA</fullName>
    </submittedName>
</protein>
<dbReference type="PANTHER" id="PTHR42918">
    <property type="entry name" value="LYSYL-TRNA SYNTHETASE"/>
    <property type="match status" value="1"/>
</dbReference>
<evidence type="ECO:0000256" key="3">
    <source>
        <dbReference type="ARBA" id="ARBA00022840"/>
    </source>
</evidence>
<keyword evidence="2" id="KW-0547">Nucleotide-binding</keyword>
<dbReference type="Gene3D" id="3.30.930.10">
    <property type="entry name" value="Bira Bifunctional Protein, Domain 2"/>
    <property type="match status" value="1"/>
</dbReference>
<reference evidence="5" key="1">
    <citation type="submission" date="2022-06" db="EMBL/GenBank/DDBJ databases">
        <title>Alkalimarinus sp. nov., isolated from gut of a Alitta virens.</title>
        <authorList>
            <person name="Yang A.I."/>
            <person name="Shin N.-R."/>
        </authorList>
    </citation>
    <scope>NUCLEOTIDE SEQUENCE</scope>
    <source>
        <strain evidence="5">A2M4</strain>
    </source>
</reference>
<dbReference type="InterPro" id="IPR004364">
    <property type="entry name" value="Aa-tRNA-synt_II"/>
</dbReference>
<keyword evidence="3" id="KW-0067">ATP-binding</keyword>
<dbReference type="InterPro" id="IPR045864">
    <property type="entry name" value="aa-tRNA-synth_II/BPL/LPL"/>
</dbReference>
<dbReference type="NCBIfam" id="NF006828">
    <property type="entry name" value="PRK09350.1"/>
    <property type="match status" value="1"/>
</dbReference>
<evidence type="ECO:0000256" key="1">
    <source>
        <dbReference type="ARBA" id="ARBA00022598"/>
    </source>
</evidence>
<feature type="domain" description="Aminoacyl-transfer RNA synthetases class-II family profile" evidence="4">
    <location>
        <begin position="12"/>
        <end position="316"/>
    </location>
</feature>
<dbReference type="Pfam" id="PF00152">
    <property type="entry name" value="tRNA-synt_2"/>
    <property type="match status" value="1"/>
</dbReference>
<keyword evidence="1" id="KW-0436">Ligase</keyword>
<dbReference type="PANTHER" id="PTHR42918:SF6">
    <property type="entry name" value="ELONGATION FACTOR P--(R)-BETA-LYSINE LIGASE"/>
    <property type="match status" value="1"/>
</dbReference>
<sequence>MSWRPSCQLAALRLRADILAATRCFFAERSVLEVETPLLSYSTATDLHLASVSAQVDLPHQQGSKQMFLQTSPEFAMKRLLAAGSGAIYQTTKSFRNGESGIRHNPEFTMLEWYRPGFSLSELMSEVADYLSVVAKLDKPDVITYQQAFLQYLNIDPHRADEQTLFQLAKQKTGISGDGLSRDDCLDLLLTHCIESKLGCEKPVFMIEYPASQASLANIKEIDGIKLAQRFELYANGLELANGYDELIDADEQLHRFKADNKARKLDGLPEIPIDHHLIEALKSGLIKCSGVALGMDRLQMVIQKTSSIDDVIAFPVGRA</sequence>
<dbReference type="EMBL" id="CP100390">
    <property type="protein sequence ID" value="UZE96981.1"/>
    <property type="molecule type" value="Genomic_DNA"/>
</dbReference>
<evidence type="ECO:0000256" key="2">
    <source>
        <dbReference type="ARBA" id="ARBA00022741"/>
    </source>
</evidence>
<keyword evidence="6" id="KW-1185">Reference proteome</keyword>
<dbReference type="RefSeq" id="WP_265048462.1">
    <property type="nucleotide sequence ID" value="NZ_CP100390.1"/>
</dbReference>